<organism evidence="3 4">
    <name type="scientific">Candidatus Avichristensenella intestinipullorum</name>
    <dbReference type="NCBI Taxonomy" id="2840693"/>
    <lineage>
        <taxon>Bacteria</taxon>
        <taxon>Bacillati</taxon>
        <taxon>Bacillota</taxon>
        <taxon>Clostridia</taxon>
        <taxon>Candidatus Avichristensenella</taxon>
    </lineage>
</organism>
<dbReference type="EMBL" id="DVFI01000100">
    <property type="protein sequence ID" value="HIQ63372.1"/>
    <property type="molecule type" value="Genomic_DNA"/>
</dbReference>
<evidence type="ECO:0000259" key="2">
    <source>
        <dbReference type="SMART" id="SM00014"/>
    </source>
</evidence>
<accession>A0A9D0YWN9</accession>
<gene>
    <name evidence="3" type="ORF">IAA66_07265</name>
</gene>
<keyword evidence="1" id="KW-1133">Transmembrane helix</keyword>
<dbReference type="PANTHER" id="PTHR14969">
    <property type="entry name" value="SPHINGOSINE-1-PHOSPHATE PHOSPHOHYDROLASE"/>
    <property type="match status" value="1"/>
</dbReference>
<keyword evidence="1" id="KW-0472">Membrane</keyword>
<sequence>MEFLHSLANIRTPFGTALFQGITLFGEEAIIVCLLCALYWCRNKQLAYGVGMAFFLSAAVVQGLKITFRIDRPWLLDPTFVPVASALEASTGYSFPSGHTQCAAALYGYLGVSCRRWYGRAALFALVLLVGFSRMYLGVHTPADVGASLLVTALIIACVYFCFRAGVSDAWLAGIVAALGAAVLVYALALYGAGVIEMHYASDCCKAAGGCLGCAVGLLWERRGIRFSERAPLWQQAVKFLVGMAGVVGIRWGLKALLGASLLVDTLRYGLIALWVLALYPFLFQKAEGLRHGACPEQHGAA</sequence>
<feature type="domain" description="Phosphatidic acid phosphatase type 2/haloperoxidase" evidence="2">
    <location>
        <begin position="45"/>
        <end position="160"/>
    </location>
</feature>
<dbReference type="Proteomes" id="UP000886819">
    <property type="component" value="Unassembled WGS sequence"/>
</dbReference>
<dbReference type="AlphaFoldDB" id="A0A9D0YWN9"/>
<dbReference type="PANTHER" id="PTHR14969:SF13">
    <property type="entry name" value="AT30094P"/>
    <property type="match status" value="1"/>
</dbReference>
<protein>
    <submittedName>
        <fullName evidence="3">Phosphatase PAP2 family protein</fullName>
    </submittedName>
</protein>
<name>A0A9D0YWN9_9FIRM</name>
<feature type="transmembrane region" description="Helical" evidence="1">
    <location>
        <begin position="117"/>
        <end position="139"/>
    </location>
</feature>
<dbReference type="SUPFAM" id="SSF48317">
    <property type="entry name" value="Acid phosphatase/Vanadium-dependent haloperoxidase"/>
    <property type="match status" value="1"/>
</dbReference>
<feature type="transmembrane region" description="Helical" evidence="1">
    <location>
        <begin position="145"/>
        <end position="163"/>
    </location>
</feature>
<reference evidence="3" key="1">
    <citation type="submission" date="2020-10" db="EMBL/GenBank/DDBJ databases">
        <authorList>
            <person name="Gilroy R."/>
        </authorList>
    </citation>
    <scope>NUCLEOTIDE SEQUENCE</scope>
    <source>
        <strain evidence="3">ChiHile30-977</strain>
    </source>
</reference>
<keyword evidence="1" id="KW-0812">Transmembrane</keyword>
<proteinExistence type="predicted"/>
<dbReference type="InterPro" id="IPR036938">
    <property type="entry name" value="PAP2/HPO_sf"/>
</dbReference>
<reference evidence="3" key="2">
    <citation type="journal article" date="2021" name="PeerJ">
        <title>Extensive microbial diversity within the chicken gut microbiome revealed by metagenomics and culture.</title>
        <authorList>
            <person name="Gilroy R."/>
            <person name="Ravi A."/>
            <person name="Getino M."/>
            <person name="Pursley I."/>
            <person name="Horton D.L."/>
            <person name="Alikhan N.F."/>
            <person name="Baker D."/>
            <person name="Gharbi K."/>
            <person name="Hall N."/>
            <person name="Watson M."/>
            <person name="Adriaenssens E.M."/>
            <person name="Foster-Nyarko E."/>
            <person name="Jarju S."/>
            <person name="Secka A."/>
            <person name="Antonio M."/>
            <person name="Oren A."/>
            <person name="Chaudhuri R.R."/>
            <person name="La Ragione R."/>
            <person name="Hildebrand F."/>
            <person name="Pallen M.J."/>
        </authorList>
    </citation>
    <scope>NUCLEOTIDE SEQUENCE</scope>
    <source>
        <strain evidence="3">ChiHile30-977</strain>
    </source>
</reference>
<comment type="caution">
    <text evidence="3">The sequence shown here is derived from an EMBL/GenBank/DDBJ whole genome shotgun (WGS) entry which is preliminary data.</text>
</comment>
<feature type="transmembrane region" description="Helical" evidence="1">
    <location>
        <begin position="266"/>
        <end position="284"/>
    </location>
</feature>
<dbReference type="Gene3D" id="1.20.144.10">
    <property type="entry name" value="Phosphatidic acid phosphatase type 2/haloperoxidase"/>
    <property type="match status" value="1"/>
</dbReference>
<dbReference type="Pfam" id="PF01569">
    <property type="entry name" value="PAP2"/>
    <property type="match status" value="1"/>
</dbReference>
<evidence type="ECO:0000256" key="1">
    <source>
        <dbReference type="SAM" id="Phobius"/>
    </source>
</evidence>
<evidence type="ECO:0000313" key="4">
    <source>
        <dbReference type="Proteomes" id="UP000886819"/>
    </source>
</evidence>
<dbReference type="InterPro" id="IPR000326">
    <property type="entry name" value="PAP2/HPO"/>
</dbReference>
<feature type="transmembrane region" description="Helical" evidence="1">
    <location>
        <begin position="46"/>
        <end position="64"/>
    </location>
</feature>
<feature type="transmembrane region" description="Helical" evidence="1">
    <location>
        <begin position="21"/>
        <end position="40"/>
    </location>
</feature>
<feature type="transmembrane region" description="Helical" evidence="1">
    <location>
        <begin position="232"/>
        <end position="254"/>
    </location>
</feature>
<feature type="transmembrane region" description="Helical" evidence="1">
    <location>
        <begin position="170"/>
        <end position="194"/>
    </location>
</feature>
<dbReference type="SMART" id="SM00014">
    <property type="entry name" value="acidPPc"/>
    <property type="match status" value="1"/>
</dbReference>
<evidence type="ECO:0000313" key="3">
    <source>
        <dbReference type="EMBL" id="HIQ63372.1"/>
    </source>
</evidence>